<evidence type="ECO:0000313" key="2">
    <source>
        <dbReference type="EMBL" id="MDF3292689.1"/>
    </source>
</evidence>
<organism evidence="2 3">
    <name type="scientific">Streptomyces silvisoli</name>
    <dbReference type="NCBI Taxonomy" id="3034235"/>
    <lineage>
        <taxon>Bacteria</taxon>
        <taxon>Bacillati</taxon>
        <taxon>Actinomycetota</taxon>
        <taxon>Actinomycetes</taxon>
        <taxon>Kitasatosporales</taxon>
        <taxon>Streptomycetaceae</taxon>
        <taxon>Streptomyces</taxon>
    </lineage>
</organism>
<dbReference type="Gene3D" id="2.60.40.10">
    <property type="entry name" value="Immunoglobulins"/>
    <property type="match status" value="3"/>
</dbReference>
<dbReference type="InterPro" id="IPR011045">
    <property type="entry name" value="N2O_reductase_N"/>
</dbReference>
<sequence length="480" mass="47220">MGVSPDSTRIYVAESGANALSTAQQETLTVTSQIEVGSAPFGVAVSPAGIRVYVANQGSASLSVVDTVIDTILATVPVGSSPTGVAVSPTGGEVYVTNKGDNTLSVISTITDTVVATITGLSAPVGVAASPDTLHLYVANSGANTVSVIDTGSRTITATIPVGTAPWGVATTPDSREVFVSNNGSDNVSIIDATTNTVTDTIAVGHQPAGIAVTPNGLAAFVANSGSNTISVIQTLYQMAPTLGPQSGGTKVTITGTNLTGVTSVQFGTRSAPVIANTPNQVVAASPPGSGVARVTVTTAGGTSNPKPFHYYPSGNVSSLSPSAGPTAGRNPVTINGGQLATATQVLFGTLLAVPQVVSDQQLTVDVPPNIAPGTVPVTVTTAGGLTTGTLSYTYVDPPRFGGLSTTSGPVAGGNVVDLTGKNLATATAVAFNGVIAQFSIGSDTVLAAIVPPGSAPGPVDVTVTTAGGSATLPGAYTYT</sequence>
<dbReference type="InterPro" id="IPR019405">
    <property type="entry name" value="Lactonase_7-beta_prop"/>
</dbReference>
<dbReference type="InterPro" id="IPR014756">
    <property type="entry name" value="Ig_E-set"/>
</dbReference>
<dbReference type="NCBIfam" id="TIGR02276">
    <property type="entry name" value="beta_rpt_yvtn"/>
    <property type="match status" value="5"/>
</dbReference>
<accession>A0ABT5ZT44</accession>
<dbReference type="Pfam" id="PF01833">
    <property type="entry name" value="TIG"/>
    <property type="match status" value="3"/>
</dbReference>
<dbReference type="RefSeq" id="WP_276095737.1">
    <property type="nucleotide sequence ID" value="NZ_JARJBC010000019.1"/>
</dbReference>
<dbReference type="Proteomes" id="UP001216579">
    <property type="component" value="Unassembled WGS sequence"/>
</dbReference>
<dbReference type="PANTHER" id="PTHR47197:SF3">
    <property type="entry name" value="DIHYDRO-HEME D1 DEHYDROGENASE"/>
    <property type="match status" value="1"/>
</dbReference>
<dbReference type="InterPro" id="IPR051200">
    <property type="entry name" value="Host-pathogen_enzymatic-act"/>
</dbReference>
<dbReference type="InterPro" id="IPR013783">
    <property type="entry name" value="Ig-like_fold"/>
</dbReference>
<feature type="domain" description="IPT/TIG" evidence="1">
    <location>
        <begin position="314"/>
        <end position="396"/>
    </location>
</feature>
<evidence type="ECO:0000313" key="3">
    <source>
        <dbReference type="Proteomes" id="UP001216579"/>
    </source>
</evidence>
<dbReference type="PANTHER" id="PTHR47197">
    <property type="entry name" value="PROTEIN NIRF"/>
    <property type="match status" value="1"/>
</dbReference>
<proteinExistence type="predicted"/>
<evidence type="ECO:0000259" key="1">
    <source>
        <dbReference type="SMART" id="SM00429"/>
    </source>
</evidence>
<dbReference type="SUPFAM" id="SSF81296">
    <property type="entry name" value="E set domains"/>
    <property type="match status" value="3"/>
</dbReference>
<dbReference type="Pfam" id="PF10282">
    <property type="entry name" value="Lactonase"/>
    <property type="match status" value="1"/>
</dbReference>
<protein>
    <submittedName>
        <fullName evidence="2">IPT/TIG domain-containing protein</fullName>
    </submittedName>
</protein>
<dbReference type="SUPFAM" id="SSF50974">
    <property type="entry name" value="Nitrous oxide reductase, N-terminal domain"/>
    <property type="match status" value="1"/>
</dbReference>
<comment type="caution">
    <text evidence="2">The sequence shown here is derived from an EMBL/GenBank/DDBJ whole genome shotgun (WGS) entry which is preliminary data.</text>
</comment>
<dbReference type="CDD" id="cd00603">
    <property type="entry name" value="IPT_PCSR"/>
    <property type="match status" value="1"/>
</dbReference>
<feature type="domain" description="IPT/TIG" evidence="1">
    <location>
        <begin position="235"/>
        <end position="312"/>
    </location>
</feature>
<dbReference type="Gene3D" id="2.130.10.10">
    <property type="entry name" value="YVTN repeat-like/Quinoprotein amine dehydrogenase"/>
    <property type="match status" value="2"/>
</dbReference>
<gene>
    <name evidence="2" type="ORF">P3G67_26375</name>
</gene>
<dbReference type="SMART" id="SM00429">
    <property type="entry name" value="IPT"/>
    <property type="match status" value="3"/>
</dbReference>
<reference evidence="2 3" key="1">
    <citation type="submission" date="2023-03" db="EMBL/GenBank/DDBJ databases">
        <title>Draft genome sequence of Streptomyces sp. RB6PN23 isolated from peat swamp forest in Thailand.</title>
        <authorList>
            <person name="Klaysubun C."/>
            <person name="Duangmal K."/>
        </authorList>
    </citation>
    <scope>NUCLEOTIDE SEQUENCE [LARGE SCALE GENOMIC DNA]</scope>
    <source>
        <strain evidence="2 3">RB6PN23</strain>
    </source>
</reference>
<dbReference type="InterPro" id="IPR002909">
    <property type="entry name" value="IPT_dom"/>
</dbReference>
<name>A0ABT5ZT44_9ACTN</name>
<dbReference type="EMBL" id="JARJBC010000019">
    <property type="protein sequence ID" value="MDF3292689.1"/>
    <property type="molecule type" value="Genomic_DNA"/>
</dbReference>
<feature type="domain" description="IPT/TIG" evidence="1">
    <location>
        <begin position="398"/>
        <end position="480"/>
    </location>
</feature>
<keyword evidence="3" id="KW-1185">Reference proteome</keyword>
<dbReference type="InterPro" id="IPR011964">
    <property type="entry name" value="YVTN_b-propeller_repeat"/>
</dbReference>
<dbReference type="InterPro" id="IPR015943">
    <property type="entry name" value="WD40/YVTN_repeat-like_dom_sf"/>
</dbReference>